<feature type="domain" description="HNH nuclease" evidence="1">
    <location>
        <begin position="206"/>
        <end position="257"/>
    </location>
</feature>
<dbReference type="AlphaFoldDB" id="A0A6N1MIZ8"/>
<evidence type="ECO:0000259" key="1">
    <source>
        <dbReference type="Pfam" id="PF13391"/>
    </source>
</evidence>
<keyword evidence="2" id="KW-0540">Nuclease</keyword>
<evidence type="ECO:0000313" key="3">
    <source>
        <dbReference type="Proteomes" id="UP000509126"/>
    </source>
</evidence>
<proteinExistence type="predicted"/>
<evidence type="ECO:0000313" key="2">
    <source>
        <dbReference type="EMBL" id="QKU20544.1"/>
    </source>
</evidence>
<dbReference type="GO" id="GO:0004519">
    <property type="term" value="F:endonuclease activity"/>
    <property type="evidence" value="ECO:0007669"/>
    <property type="project" value="UniProtKB-KW"/>
</dbReference>
<organism evidence="2 3">
    <name type="scientific">Acinetobacter lwoffii</name>
    <dbReference type="NCBI Taxonomy" id="28090"/>
    <lineage>
        <taxon>Bacteria</taxon>
        <taxon>Pseudomonadati</taxon>
        <taxon>Pseudomonadota</taxon>
        <taxon>Gammaproteobacteria</taxon>
        <taxon>Moraxellales</taxon>
        <taxon>Moraxellaceae</taxon>
        <taxon>Acinetobacter</taxon>
    </lineage>
</organism>
<dbReference type="Pfam" id="PF13391">
    <property type="entry name" value="HNH_2"/>
    <property type="match status" value="1"/>
</dbReference>
<keyword evidence="2" id="KW-0378">Hydrolase</keyword>
<dbReference type="RefSeq" id="WP_174894172.1">
    <property type="nucleotide sequence ID" value="NZ_CP054803.1"/>
</dbReference>
<protein>
    <submittedName>
        <fullName evidence="2">HNH endonuclease</fullName>
    </submittedName>
</protein>
<sequence length="314" mass="36922">MDTLWDFQQLDLTNTRFFIFDSKSDHLVYEDRDFKEYHWDQSKYNRVREGDFFLYRRPQKASEIKNQFYLYGAGRIAKIIATNAIPQNHQKRQTKPVFAEVIDGIRFIDPILQSDLEDFQWAFKPRGNTWAHFFQQYGMNEITADDFWRLLKLAGRGEKQDTLLDTHLRQEILDYSVEDQYARVKVRGSPHQKFALQVKLNYQDQCAISGIKTKAFLVASHIVPWSENQAHRKNPRNGICLSSLLDQAFDQGFITLDKGLKVCLANQANQDASLYAYLKPYHGKRIDVPKRFAPDPVFLAWHRAHRFLDQPNNL</sequence>
<reference evidence="2 3" key="1">
    <citation type="submission" date="2019-11" db="EMBL/GenBank/DDBJ databases">
        <title>FDA dAtabase for Regulatory Grade micrObial Sequences (FDA-ARGOS): Supporting development and validation of Infectious Disease Dx tests.</title>
        <authorList>
            <person name="Patel R."/>
            <person name="Rucinski S."/>
            <person name="Tallon L."/>
            <person name="Sadzewicz L."/>
            <person name="Vavikolanu K."/>
            <person name="Mehta A."/>
            <person name="Aluvathingal J."/>
            <person name="Nadendla S."/>
            <person name="Nandy P."/>
            <person name="Geyer C."/>
            <person name="Yan Y."/>
            <person name="Sichtig H."/>
        </authorList>
    </citation>
    <scope>NUCLEOTIDE SEQUENCE [LARGE SCALE GENOMIC DNA]</scope>
    <source>
        <strain evidence="2 3">FDAARGOS_557</strain>
    </source>
</reference>
<dbReference type="Proteomes" id="UP000509126">
    <property type="component" value="Chromosome"/>
</dbReference>
<gene>
    <name evidence="2" type="ORF">FOB19_03285</name>
</gene>
<accession>A0A6N1MIZ8</accession>
<keyword evidence="2" id="KW-0255">Endonuclease</keyword>
<dbReference type="EMBL" id="CP054803">
    <property type="protein sequence ID" value="QKU20544.1"/>
    <property type="molecule type" value="Genomic_DNA"/>
</dbReference>
<name>A0A6N1MIZ8_ACILW</name>
<dbReference type="InterPro" id="IPR003615">
    <property type="entry name" value="HNH_nuc"/>
</dbReference>